<sequence>MGSMLALASDVPTSAMLEVAWVTLLCAGLYRIKCHAYDHLVLSRCNNYKSQSTGLTFYYVDLLITLLFVDAHKYGPTRCLSSLGEKEQNSNLKPFATITPNVQYMIGKNTGPFICECSKWVRESYPLKAKNKFLVLHDSIEGIDVAPAIELQYMLFRGWQYQVQNLHFTR</sequence>
<dbReference type="Proteomes" id="UP001153076">
    <property type="component" value="Unassembled WGS sequence"/>
</dbReference>
<name>A0A9Q1K4V0_9CARY</name>
<accession>A0A9Q1K4V0</accession>
<keyword evidence="2" id="KW-1185">Reference proteome</keyword>
<gene>
    <name evidence="1" type="ORF">Cgig2_030962</name>
</gene>
<comment type="caution">
    <text evidence="1">The sequence shown here is derived from an EMBL/GenBank/DDBJ whole genome shotgun (WGS) entry which is preliminary data.</text>
</comment>
<dbReference type="AlphaFoldDB" id="A0A9Q1K4V0"/>
<dbReference type="EMBL" id="JAKOGI010000343">
    <property type="protein sequence ID" value="KAJ8436450.1"/>
    <property type="molecule type" value="Genomic_DNA"/>
</dbReference>
<evidence type="ECO:0000313" key="2">
    <source>
        <dbReference type="Proteomes" id="UP001153076"/>
    </source>
</evidence>
<protein>
    <submittedName>
        <fullName evidence="1">Uncharacterized protein</fullName>
    </submittedName>
</protein>
<organism evidence="1 2">
    <name type="scientific">Carnegiea gigantea</name>
    <dbReference type="NCBI Taxonomy" id="171969"/>
    <lineage>
        <taxon>Eukaryota</taxon>
        <taxon>Viridiplantae</taxon>
        <taxon>Streptophyta</taxon>
        <taxon>Embryophyta</taxon>
        <taxon>Tracheophyta</taxon>
        <taxon>Spermatophyta</taxon>
        <taxon>Magnoliopsida</taxon>
        <taxon>eudicotyledons</taxon>
        <taxon>Gunneridae</taxon>
        <taxon>Pentapetalae</taxon>
        <taxon>Caryophyllales</taxon>
        <taxon>Cactineae</taxon>
        <taxon>Cactaceae</taxon>
        <taxon>Cactoideae</taxon>
        <taxon>Echinocereeae</taxon>
        <taxon>Carnegiea</taxon>
    </lineage>
</organism>
<reference evidence="1" key="1">
    <citation type="submission" date="2022-04" db="EMBL/GenBank/DDBJ databases">
        <title>Carnegiea gigantea Genome sequencing and assembly v2.</title>
        <authorList>
            <person name="Copetti D."/>
            <person name="Sanderson M.J."/>
            <person name="Burquez A."/>
            <person name="Wojciechowski M.F."/>
        </authorList>
    </citation>
    <scope>NUCLEOTIDE SEQUENCE</scope>
    <source>
        <strain evidence="1">SGP5-SGP5p</strain>
        <tissue evidence="1">Aerial part</tissue>
    </source>
</reference>
<proteinExistence type="predicted"/>
<evidence type="ECO:0000313" key="1">
    <source>
        <dbReference type="EMBL" id="KAJ8436450.1"/>
    </source>
</evidence>